<dbReference type="CDD" id="cd06154">
    <property type="entry name" value="YjgF_YER057c_UK114_like_6"/>
    <property type="match status" value="1"/>
</dbReference>
<accession>A0A8J7Q4W7</accession>
<gene>
    <name evidence="1" type="ORF">J3U88_06835</name>
</gene>
<dbReference type="AlphaFoldDB" id="A0A8J7Q4W7"/>
<evidence type="ECO:0000313" key="2">
    <source>
        <dbReference type="Proteomes" id="UP000664417"/>
    </source>
</evidence>
<reference evidence="1" key="1">
    <citation type="submission" date="2021-03" db="EMBL/GenBank/DDBJ databases">
        <authorList>
            <person name="Wang G."/>
        </authorList>
    </citation>
    <scope>NUCLEOTIDE SEQUENCE</scope>
    <source>
        <strain evidence="1">KCTC 12899</strain>
    </source>
</reference>
<dbReference type="EMBL" id="JAFREP010000005">
    <property type="protein sequence ID" value="MBO1318162.1"/>
    <property type="molecule type" value="Genomic_DNA"/>
</dbReference>
<proteinExistence type="predicted"/>
<name>A0A8J7Q4W7_9BACT</name>
<comment type="caution">
    <text evidence="1">The sequence shown here is derived from an EMBL/GenBank/DDBJ whole genome shotgun (WGS) entry which is preliminary data.</text>
</comment>
<dbReference type="Proteomes" id="UP000664417">
    <property type="component" value="Unassembled WGS sequence"/>
</dbReference>
<evidence type="ECO:0000313" key="1">
    <source>
        <dbReference type="EMBL" id="MBO1318162.1"/>
    </source>
</evidence>
<dbReference type="PANTHER" id="PTHR43857">
    <property type="entry name" value="BLR7761 PROTEIN"/>
    <property type="match status" value="1"/>
</dbReference>
<dbReference type="Pfam" id="PF01042">
    <property type="entry name" value="Ribonuc_L-PSP"/>
    <property type="match status" value="1"/>
</dbReference>
<organism evidence="1 2">
    <name type="scientific">Acanthopleuribacter pedis</name>
    <dbReference type="NCBI Taxonomy" id="442870"/>
    <lineage>
        <taxon>Bacteria</taxon>
        <taxon>Pseudomonadati</taxon>
        <taxon>Acidobacteriota</taxon>
        <taxon>Holophagae</taxon>
        <taxon>Acanthopleuribacterales</taxon>
        <taxon>Acanthopleuribacteraceae</taxon>
        <taxon>Acanthopleuribacter</taxon>
    </lineage>
</organism>
<protein>
    <submittedName>
        <fullName evidence="1">RidA family protein</fullName>
    </submittedName>
</protein>
<dbReference type="InterPro" id="IPR006175">
    <property type="entry name" value="YjgF/YER057c/UK114"/>
</dbReference>
<dbReference type="InterPro" id="IPR035959">
    <property type="entry name" value="RutC-like_sf"/>
</dbReference>
<dbReference type="RefSeq" id="WP_207857787.1">
    <property type="nucleotide sequence ID" value="NZ_JAFREP010000005.1"/>
</dbReference>
<keyword evidence="2" id="KW-1185">Reference proteome</keyword>
<dbReference type="SUPFAM" id="SSF55298">
    <property type="entry name" value="YjgF-like"/>
    <property type="match status" value="1"/>
</dbReference>
<sequence>MKQPSPRRVFSGSPWEQKVGYCRAVRVGQTIHVAGTTATDPNGTVLAVGDPYGQAKAIFAIIEKALVAVGATLNDVVRTRMFVTRIDDWQEIGRAHQEVFGAIYPAATMVAVSRLIDPEHLVEIEVDAVVAAVTSEA</sequence>
<dbReference type="PANTHER" id="PTHR43857:SF1">
    <property type="entry name" value="YJGH FAMILY PROTEIN"/>
    <property type="match status" value="1"/>
</dbReference>
<dbReference type="Gene3D" id="3.30.1330.40">
    <property type="entry name" value="RutC-like"/>
    <property type="match status" value="1"/>
</dbReference>